<name>A0AAU7AUD4_9ACTN</name>
<organism evidence="3">
    <name type="scientific">Paraconexibacter sp. AEG42_29</name>
    <dbReference type="NCBI Taxonomy" id="2997339"/>
    <lineage>
        <taxon>Bacteria</taxon>
        <taxon>Bacillati</taxon>
        <taxon>Actinomycetota</taxon>
        <taxon>Thermoleophilia</taxon>
        <taxon>Solirubrobacterales</taxon>
        <taxon>Paraconexibacteraceae</taxon>
        <taxon>Paraconexibacter</taxon>
    </lineage>
</organism>
<evidence type="ECO:0000313" key="3">
    <source>
        <dbReference type="EMBL" id="XAY05311.1"/>
    </source>
</evidence>
<dbReference type="InterPro" id="IPR033138">
    <property type="entry name" value="Cu_oxidase_CS"/>
</dbReference>
<gene>
    <name evidence="3" type="ORF">DSM112329_02160</name>
</gene>
<dbReference type="AlphaFoldDB" id="A0AAU7AUD4"/>
<evidence type="ECO:0000259" key="2">
    <source>
        <dbReference type="Pfam" id="PF06525"/>
    </source>
</evidence>
<dbReference type="InterPro" id="IPR008972">
    <property type="entry name" value="Cupredoxin"/>
</dbReference>
<dbReference type="Pfam" id="PF06525">
    <property type="entry name" value="SoxE"/>
    <property type="match status" value="1"/>
</dbReference>
<dbReference type="SUPFAM" id="SSF49503">
    <property type="entry name" value="Cupredoxins"/>
    <property type="match status" value="1"/>
</dbReference>
<proteinExistence type="predicted"/>
<dbReference type="InterPro" id="IPR049544">
    <property type="entry name" value="SoxE-like_C"/>
</dbReference>
<accession>A0AAU7AUD4</accession>
<reference evidence="3" key="1">
    <citation type="submission" date="2022-12" db="EMBL/GenBank/DDBJ databases">
        <title>Paraconexibacter alkalitolerans sp. nov. and Baekduia alba sp. nov., isolated from soil and emended description of the genera Paraconexibacter (Chun et al., 2020) and Baekduia (An et al., 2020).</title>
        <authorList>
            <person name="Vieira S."/>
            <person name="Huber K.J."/>
            <person name="Geppert A."/>
            <person name="Wolf J."/>
            <person name="Neumann-Schaal M."/>
            <person name="Muesken M."/>
            <person name="Overmann J."/>
        </authorList>
    </citation>
    <scope>NUCLEOTIDE SEQUENCE</scope>
    <source>
        <strain evidence="3">AEG42_29</strain>
    </source>
</reference>
<dbReference type="RefSeq" id="WP_354701823.1">
    <property type="nucleotide sequence ID" value="NZ_CP114014.1"/>
</dbReference>
<dbReference type="EMBL" id="CP114014">
    <property type="protein sequence ID" value="XAY05311.1"/>
    <property type="molecule type" value="Genomic_DNA"/>
</dbReference>
<dbReference type="Gene3D" id="2.60.40.420">
    <property type="entry name" value="Cupredoxins - blue copper proteins"/>
    <property type="match status" value="1"/>
</dbReference>
<evidence type="ECO:0000256" key="1">
    <source>
        <dbReference type="ARBA" id="ARBA00022723"/>
    </source>
</evidence>
<dbReference type="PROSITE" id="PS00079">
    <property type="entry name" value="MULTICOPPER_OXIDASE1"/>
    <property type="match status" value="1"/>
</dbReference>
<dbReference type="GO" id="GO:0046872">
    <property type="term" value="F:metal ion binding"/>
    <property type="evidence" value="ECO:0007669"/>
    <property type="project" value="UniProtKB-KW"/>
</dbReference>
<sequence length="111" mass="11690">MTLGVIAVNLSEYKIKAVPASAPAGRVTFDVTNDGAIPHEFVVIRTDKQASGLRKGSEADEAGNVGELDENALPVGAEQDLALTLDAGHYALICNLPGHYQGGMHTDFTVR</sequence>
<dbReference type="KEGG" id="parq:DSM112329_02160"/>
<keyword evidence="1" id="KW-0479">Metal-binding</keyword>
<protein>
    <recommendedName>
        <fullName evidence="2">Sulfocyanin-like C-terminal domain-containing protein</fullName>
    </recommendedName>
</protein>
<feature type="domain" description="Sulfocyanin-like C-terminal" evidence="2">
    <location>
        <begin position="23"/>
        <end position="110"/>
    </location>
</feature>